<accession>A0A6G0VKS5</accession>
<dbReference type="InterPro" id="IPR006612">
    <property type="entry name" value="THAP_Znf"/>
</dbReference>
<comment type="caution">
    <text evidence="7">The sequence shown here is derived from an EMBL/GenBank/DDBJ whole genome shotgun (WGS) entry which is preliminary data.</text>
</comment>
<evidence type="ECO:0000256" key="2">
    <source>
        <dbReference type="ARBA" id="ARBA00022771"/>
    </source>
</evidence>
<evidence type="ECO:0000256" key="3">
    <source>
        <dbReference type="ARBA" id="ARBA00022833"/>
    </source>
</evidence>
<feature type="domain" description="THAP-type" evidence="6">
    <location>
        <begin position="1"/>
        <end position="95"/>
    </location>
</feature>
<reference evidence="7 8" key="1">
    <citation type="submission" date="2019-08" db="EMBL/GenBank/DDBJ databases">
        <title>Whole genome of Aphis craccivora.</title>
        <authorList>
            <person name="Voronova N.V."/>
            <person name="Shulinski R.S."/>
            <person name="Bandarenka Y.V."/>
            <person name="Zhorov D.G."/>
            <person name="Warner D."/>
        </authorList>
    </citation>
    <scope>NUCLEOTIDE SEQUENCE [LARGE SCALE GENOMIC DNA]</scope>
    <source>
        <strain evidence="7">180601</strain>
        <tissue evidence="7">Whole Body</tissue>
    </source>
</reference>
<gene>
    <name evidence="7" type="ORF">FWK35_00034473</name>
</gene>
<keyword evidence="8" id="KW-1185">Reference proteome</keyword>
<dbReference type="GO" id="GO:0008270">
    <property type="term" value="F:zinc ion binding"/>
    <property type="evidence" value="ECO:0007669"/>
    <property type="project" value="UniProtKB-KW"/>
</dbReference>
<dbReference type="InterPro" id="IPR026516">
    <property type="entry name" value="THAP1/10"/>
</dbReference>
<organism evidence="7 8">
    <name type="scientific">Aphis craccivora</name>
    <name type="common">Cowpea aphid</name>
    <dbReference type="NCBI Taxonomy" id="307492"/>
    <lineage>
        <taxon>Eukaryota</taxon>
        <taxon>Metazoa</taxon>
        <taxon>Ecdysozoa</taxon>
        <taxon>Arthropoda</taxon>
        <taxon>Hexapoda</taxon>
        <taxon>Insecta</taxon>
        <taxon>Pterygota</taxon>
        <taxon>Neoptera</taxon>
        <taxon>Paraneoptera</taxon>
        <taxon>Hemiptera</taxon>
        <taxon>Sternorrhyncha</taxon>
        <taxon>Aphidomorpha</taxon>
        <taxon>Aphidoidea</taxon>
        <taxon>Aphididae</taxon>
        <taxon>Aphidini</taxon>
        <taxon>Aphis</taxon>
        <taxon>Aphis</taxon>
    </lineage>
</organism>
<evidence type="ECO:0000256" key="5">
    <source>
        <dbReference type="PROSITE-ProRule" id="PRU00309"/>
    </source>
</evidence>
<dbReference type="PROSITE" id="PS50950">
    <property type="entry name" value="ZF_THAP"/>
    <property type="match status" value="1"/>
</dbReference>
<keyword evidence="3" id="KW-0862">Zinc</keyword>
<keyword evidence="4 5" id="KW-0238">DNA-binding</keyword>
<evidence type="ECO:0000313" key="8">
    <source>
        <dbReference type="Proteomes" id="UP000478052"/>
    </source>
</evidence>
<protein>
    <submittedName>
        <fullName evidence="7">Dimer Tnp hAT domain-containing protein</fullName>
    </submittedName>
</protein>
<dbReference type="PANTHER" id="PTHR46600">
    <property type="entry name" value="THAP DOMAIN-CONTAINING"/>
    <property type="match status" value="1"/>
</dbReference>
<dbReference type="OrthoDB" id="6631195at2759"/>
<dbReference type="SMART" id="SM00692">
    <property type="entry name" value="DM3"/>
    <property type="match status" value="1"/>
</dbReference>
<dbReference type="SMART" id="SM00980">
    <property type="entry name" value="THAP"/>
    <property type="match status" value="1"/>
</dbReference>
<dbReference type="Proteomes" id="UP000478052">
    <property type="component" value="Unassembled WGS sequence"/>
</dbReference>
<name>A0A6G0VKS5_APHCR</name>
<dbReference type="SUPFAM" id="SSF57716">
    <property type="entry name" value="Glucocorticoid receptor-like (DNA-binding domain)"/>
    <property type="match status" value="1"/>
</dbReference>
<keyword evidence="2 5" id="KW-0863">Zinc-finger</keyword>
<dbReference type="Pfam" id="PF05485">
    <property type="entry name" value="THAP"/>
    <property type="match status" value="1"/>
</dbReference>
<dbReference type="GO" id="GO:0043565">
    <property type="term" value="F:sequence-specific DNA binding"/>
    <property type="evidence" value="ECO:0007669"/>
    <property type="project" value="InterPro"/>
</dbReference>
<evidence type="ECO:0000259" key="6">
    <source>
        <dbReference type="PROSITE" id="PS50950"/>
    </source>
</evidence>
<sequence>MSWCVVKHCKTNKHHPKEASDLGSRYRFHRFPKNPFFSNLWVIAAGKPNINIQSARICSAHFEDDCYVKPMIETFLNYSPRCKRKLKETAIPTVDVHSPPKQFEEFHNELEYFESEVVPDTEIEVIEISSNDFEDIRNNDVESEIERIH</sequence>
<evidence type="ECO:0000256" key="4">
    <source>
        <dbReference type="ARBA" id="ARBA00023125"/>
    </source>
</evidence>
<proteinExistence type="predicted"/>
<dbReference type="AlphaFoldDB" id="A0A6G0VKS5"/>
<keyword evidence="1" id="KW-0479">Metal-binding</keyword>
<evidence type="ECO:0000313" key="7">
    <source>
        <dbReference type="EMBL" id="KAF0685950.1"/>
    </source>
</evidence>
<dbReference type="PANTHER" id="PTHR46600:SF11">
    <property type="entry name" value="THAP DOMAIN-CONTAINING PROTEIN 10"/>
    <property type="match status" value="1"/>
</dbReference>
<dbReference type="EMBL" id="VUJU01016948">
    <property type="protein sequence ID" value="KAF0685950.1"/>
    <property type="molecule type" value="Genomic_DNA"/>
</dbReference>
<evidence type="ECO:0000256" key="1">
    <source>
        <dbReference type="ARBA" id="ARBA00022723"/>
    </source>
</evidence>